<dbReference type="Pfam" id="PF13193">
    <property type="entry name" value="AMP-binding_C"/>
    <property type="match status" value="1"/>
</dbReference>
<comment type="similarity">
    <text evidence="1">Belongs to the ATP-dependent AMP-binding enzyme family.</text>
</comment>
<dbReference type="PRINTS" id="PR00154">
    <property type="entry name" value="AMPBINDING"/>
</dbReference>
<evidence type="ECO:0000256" key="1">
    <source>
        <dbReference type="ARBA" id="ARBA00006432"/>
    </source>
</evidence>
<sequence length="494" mass="52148">MLTLVANIGYLAWDLAEKYGQKPCLRDDHVELTYEEFADRTEAVAAQLAGLGIGLGDVVAIMLPNRVELLIAIMAAWRIGAAATPINPMFTANEADYQIADSGAELVITATADAPSGGRAVLAVEDLATVPPTDPRPGIDVAADDLALLIYTSGSTGRPKGVMLTHANLQFMASSMGKNIGVTGADHCLLILPLFHVNAICVSVLTPLLVGGQVSVTGKFSVSRFFDDVARLRPTYFSAVPAIYAMLTSQPEDPSIDTSSLRFAVCGAAPISKELLERAEQRFGFVIVEGYGLTEGTCASACNPVDGVRKLGTVGPALPGQQISILAEDGTFAPAGTAGEVVIKGGNVMRGYLGKPEETAKTVKDGWLHTGDVGVLDEDGYLTLVDRIKDMIIRGGENIYPKEIENSLATHPSVLEAAVIGAPHQVYGEVPVAYVVAYPDAPVTEDELLEHVTALLTRVKVPVAIYVVDALPRNPVGKIDKPGMRRALSATPAH</sequence>
<gene>
    <name evidence="5" type="ORF">G9444_5824</name>
</gene>
<dbReference type="FunFam" id="3.30.300.30:FF:000008">
    <property type="entry name" value="2,3-dihydroxybenzoate-AMP ligase"/>
    <property type="match status" value="1"/>
</dbReference>
<dbReference type="PANTHER" id="PTHR43767">
    <property type="entry name" value="LONG-CHAIN-FATTY-ACID--COA LIGASE"/>
    <property type="match status" value="1"/>
</dbReference>
<dbReference type="InterPro" id="IPR020845">
    <property type="entry name" value="AMP-binding_CS"/>
</dbReference>
<dbReference type="EMBL" id="CP050124">
    <property type="protein sequence ID" value="QIP43067.1"/>
    <property type="molecule type" value="Genomic_DNA"/>
</dbReference>
<feature type="domain" description="AMP-binding enzyme C-terminal" evidence="4">
    <location>
        <begin position="403"/>
        <end position="478"/>
    </location>
</feature>
<keyword evidence="2 5" id="KW-0436">Ligase</keyword>
<evidence type="ECO:0000259" key="3">
    <source>
        <dbReference type="Pfam" id="PF00501"/>
    </source>
</evidence>
<dbReference type="PANTHER" id="PTHR43767:SF1">
    <property type="entry name" value="NONRIBOSOMAL PEPTIDE SYNTHASE PES1 (EUROFUNG)-RELATED"/>
    <property type="match status" value="1"/>
</dbReference>
<dbReference type="InterPro" id="IPR045851">
    <property type="entry name" value="AMP-bd_C_sf"/>
</dbReference>
<proteinExistence type="inferred from homology"/>
<evidence type="ECO:0000313" key="6">
    <source>
        <dbReference type="Proteomes" id="UP000502345"/>
    </source>
</evidence>
<name>A0A6G9D1F4_RHOER</name>
<dbReference type="Proteomes" id="UP000502345">
    <property type="component" value="Chromosome"/>
</dbReference>
<dbReference type="Gene3D" id="3.30.300.30">
    <property type="match status" value="1"/>
</dbReference>
<dbReference type="InterPro" id="IPR042099">
    <property type="entry name" value="ANL_N_sf"/>
</dbReference>
<feature type="domain" description="AMP-dependent synthetase/ligase" evidence="3">
    <location>
        <begin position="16"/>
        <end position="353"/>
    </location>
</feature>
<reference evidence="5 6" key="1">
    <citation type="submission" date="2020-03" db="EMBL/GenBank/DDBJ databases">
        <title>Screen low temperature-resistant strains for efficient degradation of petroleum hydrocarbons under the low temperature.</title>
        <authorList>
            <person name="Wang Y."/>
            <person name="Chen J."/>
        </authorList>
    </citation>
    <scope>NUCLEOTIDE SEQUENCE [LARGE SCALE GENOMIC DNA]</scope>
    <source>
        <strain evidence="5 6">KB1</strain>
    </source>
</reference>
<dbReference type="SUPFAM" id="SSF56801">
    <property type="entry name" value="Acetyl-CoA synthetase-like"/>
    <property type="match status" value="1"/>
</dbReference>
<evidence type="ECO:0000313" key="5">
    <source>
        <dbReference type="EMBL" id="QIP43067.1"/>
    </source>
</evidence>
<accession>A0A6G9D1F4</accession>
<dbReference type="InterPro" id="IPR020459">
    <property type="entry name" value="AMP-binding"/>
</dbReference>
<protein>
    <submittedName>
        <fullName evidence="5">Fatty-acid--CoA ligase</fullName>
    </submittedName>
</protein>
<organism evidence="5 6">
    <name type="scientific">Rhodococcus erythropolis</name>
    <name type="common">Arthrobacter picolinophilus</name>
    <dbReference type="NCBI Taxonomy" id="1833"/>
    <lineage>
        <taxon>Bacteria</taxon>
        <taxon>Bacillati</taxon>
        <taxon>Actinomycetota</taxon>
        <taxon>Actinomycetes</taxon>
        <taxon>Mycobacteriales</taxon>
        <taxon>Nocardiaceae</taxon>
        <taxon>Rhodococcus</taxon>
        <taxon>Rhodococcus erythropolis group</taxon>
    </lineage>
</organism>
<dbReference type="Gene3D" id="3.40.50.12780">
    <property type="entry name" value="N-terminal domain of ligase-like"/>
    <property type="match status" value="1"/>
</dbReference>
<dbReference type="AlphaFoldDB" id="A0A6G9D1F4"/>
<dbReference type="InterPro" id="IPR000873">
    <property type="entry name" value="AMP-dep_synth/lig_dom"/>
</dbReference>
<dbReference type="InterPro" id="IPR025110">
    <property type="entry name" value="AMP-bd_C"/>
</dbReference>
<dbReference type="GO" id="GO:0016878">
    <property type="term" value="F:acid-thiol ligase activity"/>
    <property type="evidence" value="ECO:0007669"/>
    <property type="project" value="UniProtKB-ARBA"/>
</dbReference>
<dbReference type="PROSITE" id="PS00455">
    <property type="entry name" value="AMP_BINDING"/>
    <property type="match status" value="1"/>
</dbReference>
<evidence type="ECO:0000256" key="2">
    <source>
        <dbReference type="ARBA" id="ARBA00022598"/>
    </source>
</evidence>
<dbReference type="Pfam" id="PF00501">
    <property type="entry name" value="AMP-binding"/>
    <property type="match status" value="1"/>
</dbReference>
<dbReference type="InterPro" id="IPR050237">
    <property type="entry name" value="ATP-dep_AMP-bd_enzyme"/>
</dbReference>
<evidence type="ECO:0000259" key="4">
    <source>
        <dbReference type="Pfam" id="PF13193"/>
    </source>
</evidence>